<dbReference type="Proteomes" id="UP000218334">
    <property type="component" value="Unassembled WGS sequence"/>
</dbReference>
<sequence>MTHTSVLLGLVQDHRIVRSEHDKLPSTTLPGKIDGSSVKRVIDKGARKAGEPLYIARACESDLARTDYLKRCIVQKRRTTPSVFGQVPSETCTSSSPSRELLGLIRGKLKQASSSGNVVGLACTNTFVSLLILIPGGLGVVLLHLPAQALPRSSVCVKNTPGLMSSLHSRLLLGVEPGMKGFALTVNSSENKHRRYEEPELESV</sequence>
<protein>
    <submittedName>
        <fullName evidence="1">Uncharacterized protein</fullName>
    </submittedName>
</protein>
<evidence type="ECO:0000313" key="2">
    <source>
        <dbReference type="Proteomes" id="UP000218334"/>
    </source>
</evidence>
<name>A0A2H3B7S1_9AGAR</name>
<keyword evidence="2" id="KW-1185">Reference proteome</keyword>
<evidence type="ECO:0000313" key="1">
    <source>
        <dbReference type="EMBL" id="PBK60647.1"/>
    </source>
</evidence>
<dbReference type="AlphaFoldDB" id="A0A2H3B7S1"/>
<dbReference type="EMBL" id="KZ293484">
    <property type="protein sequence ID" value="PBK60647.1"/>
    <property type="molecule type" value="Genomic_DNA"/>
</dbReference>
<organism evidence="1 2">
    <name type="scientific">Armillaria solidipes</name>
    <dbReference type="NCBI Taxonomy" id="1076256"/>
    <lineage>
        <taxon>Eukaryota</taxon>
        <taxon>Fungi</taxon>
        <taxon>Dikarya</taxon>
        <taxon>Basidiomycota</taxon>
        <taxon>Agaricomycotina</taxon>
        <taxon>Agaricomycetes</taxon>
        <taxon>Agaricomycetidae</taxon>
        <taxon>Agaricales</taxon>
        <taxon>Marasmiineae</taxon>
        <taxon>Physalacriaceae</taxon>
        <taxon>Armillaria</taxon>
    </lineage>
</organism>
<gene>
    <name evidence="1" type="ORF">ARMSODRAFT_982172</name>
</gene>
<accession>A0A2H3B7S1</accession>
<reference evidence="2" key="1">
    <citation type="journal article" date="2017" name="Nat. Ecol. Evol.">
        <title>Genome expansion and lineage-specific genetic innovations in the forest pathogenic fungi Armillaria.</title>
        <authorList>
            <person name="Sipos G."/>
            <person name="Prasanna A.N."/>
            <person name="Walter M.C."/>
            <person name="O'Connor E."/>
            <person name="Balint B."/>
            <person name="Krizsan K."/>
            <person name="Kiss B."/>
            <person name="Hess J."/>
            <person name="Varga T."/>
            <person name="Slot J."/>
            <person name="Riley R."/>
            <person name="Boka B."/>
            <person name="Rigling D."/>
            <person name="Barry K."/>
            <person name="Lee J."/>
            <person name="Mihaltcheva S."/>
            <person name="LaButti K."/>
            <person name="Lipzen A."/>
            <person name="Waldron R."/>
            <person name="Moloney N.M."/>
            <person name="Sperisen C."/>
            <person name="Kredics L."/>
            <person name="Vagvoelgyi C."/>
            <person name="Patrignani A."/>
            <person name="Fitzpatrick D."/>
            <person name="Nagy I."/>
            <person name="Doyle S."/>
            <person name="Anderson J.B."/>
            <person name="Grigoriev I.V."/>
            <person name="Gueldener U."/>
            <person name="Muensterkoetter M."/>
            <person name="Nagy L.G."/>
        </authorList>
    </citation>
    <scope>NUCLEOTIDE SEQUENCE [LARGE SCALE GENOMIC DNA]</scope>
    <source>
        <strain evidence="2">28-4</strain>
    </source>
</reference>
<proteinExistence type="predicted"/>